<dbReference type="EMBL" id="CP059271">
    <property type="protein sequence ID" value="QLQ80767.1"/>
    <property type="molecule type" value="Genomic_DNA"/>
</dbReference>
<evidence type="ECO:0000256" key="1">
    <source>
        <dbReference type="SAM" id="MobiDB-lite"/>
    </source>
</evidence>
<reference evidence="2 3" key="1">
    <citation type="submission" date="2020-06" db="EMBL/GenBank/DDBJ databases">
        <title>The yeast mating-type switching endonuclease HO is a domesticated member of an unorthodox homing genetic element family.</title>
        <authorList>
            <person name="Coughlan A.Y."/>
            <person name="Lombardi L."/>
            <person name="Braun-Galleani S."/>
            <person name="Martos A.R."/>
            <person name="Galeote V."/>
            <person name="Bigey F."/>
            <person name="Dequin S."/>
            <person name="Byrne K.P."/>
            <person name="Wolfe K.H."/>
        </authorList>
    </citation>
    <scope>NUCLEOTIDE SEQUENCE [LARGE SCALE GENOMIC DNA]</scope>
    <source>
        <strain evidence="2 3">CBS2947</strain>
    </source>
</reference>
<dbReference type="OrthoDB" id="10383158at2759"/>
<organism evidence="2 3">
    <name type="scientific">Torulaspora globosa</name>
    <dbReference type="NCBI Taxonomy" id="48254"/>
    <lineage>
        <taxon>Eukaryota</taxon>
        <taxon>Fungi</taxon>
        <taxon>Dikarya</taxon>
        <taxon>Ascomycota</taxon>
        <taxon>Saccharomycotina</taxon>
        <taxon>Saccharomycetes</taxon>
        <taxon>Saccharomycetales</taxon>
        <taxon>Saccharomycetaceae</taxon>
        <taxon>Torulaspora</taxon>
    </lineage>
</organism>
<keyword evidence="3" id="KW-1185">Reference proteome</keyword>
<dbReference type="Proteomes" id="UP000510647">
    <property type="component" value="Chromosome 5"/>
</dbReference>
<evidence type="ECO:0000313" key="2">
    <source>
        <dbReference type="EMBL" id="QLQ80767.1"/>
    </source>
</evidence>
<proteinExistence type="predicted"/>
<gene>
    <name evidence="2" type="ORF">HG537_0E01220</name>
</gene>
<protein>
    <submittedName>
        <fullName evidence="2">Uncharacterized protein</fullName>
    </submittedName>
</protein>
<evidence type="ECO:0000313" key="3">
    <source>
        <dbReference type="Proteomes" id="UP000510647"/>
    </source>
</evidence>
<dbReference type="AlphaFoldDB" id="A0A7H9HVH8"/>
<sequence length="77" mass="8298">MCGTGSQDEVLRGNGEEKPKIVVKGGGKVKEIDPERLRRPHTVVHGGTFERKVMGDQPGGNAGGLLRNDHRPQLDGK</sequence>
<feature type="compositionally biased region" description="Basic and acidic residues" evidence="1">
    <location>
        <begin position="67"/>
        <end position="77"/>
    </location>
</feature>
<name>A0A7H9HVH8_9SACH</name>
<feature type="compositionally biased region" description="Basic and acidic residues" evidence="1">
    <location>
        <begin position="9"/>
        <end position="20"/>
    </location>
</feature>
<accession>A0A7H9HVH8</accession>
<feature type="region of interest" description="Disordered" evidence="1">
    <location>
        <begin position="1"/>
        <end position="20"/>
    </location>
</feature>
<feature type="region of interest" description="Disordered" evidence="1">
    <location>
        <begin position="42"/>
        <end position="77"/>
    </location>
</feature>